<gene>
    <name evidence="2" type="ORF">AJ80_08980</name>
</gene>
<evidence type="ECO:0000313" key="2">
    <source>
        <dbReference type="EMBL" id="PGH01634.1"/>
    </source>
</evidence>
<dbReference type="InterPro" id="IPR050324">
    <property type="entry name" value="CDP-alcohol_PTase-I"/>
</dbReference>
<sequence>MATTGEYIARRSSQSGGRVRRLSSIDATRTDLFTGRNVLVPPKHLMASSNAYETARAMELAKSHLDEDLSSPEITPRAASPVSGEPVFTTDRYAYAFDIDGVLVRGGEAIEDAVEAMRVLNGENEWGVRVPYIFVTNGGGKTEEERCLDLSRQLELEVSPGQFICGHTPMREMAERYHTVLVVGGEGEKCREVAEGYGFKNVVTPGDIIKTEQDTTPFRKLTDEEYSNSRTLNLDETVIEAIFVFADSRDWAGDQQIILDLCMSKGGRIGTRSETFDEGPQVFFSHNDIVWSTSHAHTRIGMGALRASLETVFKAVTGNELRTVAFGKPQLGTFQFATRLLRQWRKENYGIDSAPETVYFVGDTPESDIRGTNEFNQSEECENNWVSILVKTGVFQAGTVPRYPPKKTVNTVLDAVKFGMQREFAKGLKMASLGNGAEHPAVTEAVVD</sequence>
<protein>
    <submittedName>
        <fullName evidence="2">TIGR01456 family HAD hydrolase</fullName>
    </submittedName>
</protein>
<name>A0A2B7WQI7_POLH7</name>
<dbReference type="Pfam" id="PF13344">
    <property type="entry name" value="Hydrolase_6"/>
    <property type="match status" value="1"/>
</dbReference>
<dbReference type="SUPFAM" id="SSF56784">
    <property type="entry name" value="HAD-like"/>
    <property type="match status" value="1"/>
</dbReference>
<evidence type="ECO:0000313" key="3">
    <source>
        <dbReference type="Proteomes" id="UP000224634"/>
    </source>
</evidence>
<dbReference type="PANTHER" id="PTHR14269">
    <property type="entry name" value="CDP-DIACYLGLYCEROL--GLYCEROL-3-PHOSPHATE 3-PHOSPHATIDYLTRANSFERASE-RELATED"/>
    <property type="match status" value="1"/>
</dbReference>
<dbReference type="STRING" id="1447883.A0A2B7WQI7"/>
<reference evidence="2 3" key="1">
    <citation type="submission" date="2017-10" db="EMBL/GenBank/DDBJ databases">
        <title>Comparative genomics in systemic dimorphic fungi from Ajellomycetaceae.</title>
        <authorList>
            <person name="Munoz J.F."/>
            <person name="Mcewen J.G."/>
            <person name="Clay O.K."/>
            <person name="Cuomo C.A."/>
        </authorList>
    </citation>
    <scope>NUCLEOTIDE SEQUENCE [LARGE SCALE GENOMIC DNA]</scope>
    <source>
        <strain evidence="2 3">UAMH7299</strain>
    </source>
</reference>
<dbReference type="NCBIfam" id="TIGR01456">
    <property type="entry name" value="CECR5"/>
    <property type="match status" value="1"/>
</dbReference>
<feature type="region of interest" description="Disordered" evidence="1">
    <location>
        <begin position="1"/>
        <end position="21"/>
    </location>
</feature>
<dbReference type="EMBL" id="PDNA01000234">
    <property type="protein sequence ID" value="PGH01634.1"/>
    <property type="molecule type" value="Genomic_DNA"/>
</dbReference>
<dbReference type="InterPro" id="IPR006357">
    <property type="entry name" value="HAD-SF_hydro_IIA"/>
</dbReference>
<dbReference type="Pfam" id="PF13242">
    <property type="entry name" value="Hydrolase_like"/>
    <property type="match status" value="1"/>
</dbReference>
<dbReference type="InterPro" id="IPR023214">
    <property type="entry name" value="HAD_sf"/>
</dbReference>
<dbReference type="OrthoDB" id="10251048at2759"/>
<organism evidence="2 3">
    <name type="scientific">Polytolypa hystricis (strain UAMH7299)</name>
    <dbReference type="NCBI Taxonomy" id="1447883"/>
    <lineage>
        <taxon>Eukaryota</taxon>
        <taxon>Fungi</taxon>
        <taxon>Dikarya</taxon>
        <taxon>Ascomycota</taxon>
        <taxon>Pezizomycotina</taxon>
        <taxon>Eurotiomycetes</taxon>
        <taxon>Eurotiomycetidae</taxon>
        <taxon>Onygenales</taxon>
        <taxon>Onygenales incertae sedis</taxon>
        <taxon>Polytolypa</taxon>
    </lineage>
</organism>
<dbReference type="GO" id="GO:0005739">
    <property type="term" value="C:mitochondrion"/>
    <property type="evidence" value="ECO:0007669"/>
    <property type="project" value="TreeGrafter"/>
</dbReference>
<dbReference type="PANTHER" id="PTHR14269:SF4">
    <property type="entry name" value="CAT EYE SYNDROME CRITICAL REGION PROTEIN 5"/>
    <property type="match status" value="1"/>
</dbReference>
<dbReference type="InterPro" id="IPR036412">
    <property type="entry name" value="HAD-like_sf"/>
</dbReference>
<dbReference type="NCBIfam" id="TIGR01460">
    <property type="entry name" value="HAD-SF-IIA"/>
    <property type="match status" value="1"/>
</dbReference>
<dbReference type="AlphaFoldDB" id="A0A2B7WQI7"/>
<keyword evidence="2" id="KW-0378">Hydrolase</keyword>
<proteinExistence type="predicted"/>
<accession>A0A2B7WQI7</accession>
<dbReference type="GO" id="GO:0016787">
    <property type="term" value="F:hydrolase activity"/>
    <property type="evidence" value="ECO:0007669"/>
    <property type="project" value="UniProtKB-KW"/>
</dbReference>
<dbReference type="GO" id="GO:0046474">
    <property type="term" value="P:glycerophospholipid biosynthetic process"/>
    <property type="evidence" value="ECO:0007669"/>
    <property type="project" value="TreeGrafter"/>
</dbReference>
<dbReference type="InterPro" id="IPR006353">
    <property type="entry name" value="HAD-SF_hydro_IIA_CECR5"/>
</dbReference>
<evidence type="ECO:0000256" key="1">
    <source>
        <dbReference type="SAM" id="MobiDB-lite"/>
    </source>
</evidence>
<dbReference type="Gene3D" id="3.40.50.1000">
    <property type="entry name" value="HAD superfamily/HAD-like"/>
    <property type="match status" value="2"/>
</dbReference>
<dbReference type="FunFam" id="3.40.50.1000:FF:000069">
    <property type="entry name" value="HAD-superfamily subfamily IIA hydrolase"/>
    <property type="match status" value="1"/>
</dbReference>
<dbReference type="Proteomes" id="UP000224634">
    <property type="component" value="Unassembled WGS sequence"/>
</dbReference>
<keyword evidence="3" id="KW-1185">Reference proteome</keyword>
<comment type="caution">
    <text evidence="2">The sequence shown here is derived from an EMBL/GenBank/DDBJ whole genome shotgun (WGS) entry which is preliminary data.</text>
</comment>